<evidence type="ECO:0000256" key="3">
    <source>
        <dbReference type="ARBA" id="ARBA00022833"/>
    </source>
</evidence>
<dbReference type="SUPFAM" id="SSF57850">
    <property type="entry name" value="RING/U-box"/>
    <property type="match status" value="1"/>
</dbReference>
<accession>G7J0Z3</accession>
<dbReference type="PROSITE" id="PS00518">
    <property type="entry name" value="ZF_RING_1"/>
    <property type="match status" value="1"/>
</dbReference>
<dbReference type="PaxDb" id="3880-AES69821"/>
<keyword evidence="2 4" id="KW-0863">Zinc-finger</keyword>
<dbReference type="EnsemblPlants" id="AES69821">
    <property type="protein sequence ID" value="AES69821"/>
    <property type="gene ID" value="MTR_3g035570"/>
</dbReference>
<sequence>MGQETTRNPHSKVESSNSNNTQLVCEICTETKRMKDVFYISCCSHAYCSDCIAKYIRFQLCRSILPVVLFERWCKALCEALFVLEKFYCPFRDCARGGKKMICLCALFLVSKSEGCEPMTCRFPFCLIFYCIYDFMKETILF</sequence>
<evidence type="ECO:0000256" key="4">
    <source>
        <dbReference type="PROSITE-ProRule" id="PRU00175"/>
    </source>
</evidence>
<dbReference type="InterPro" id="IPR013083">
    <property type="entry name" value="Znf_RING/FYVE/PHD"/>
</dbReference>
<evidence type="ECO:0000256" key="1">
    <source>
        <dbReference type="ARBA" id="ARBA00022723"/>
    </source>
</evidence>
<dbReference type="HOGENOM" id="CLU_1818699_0_0_1"/>
<dbReference type="Gene3D" id="3.30.40.10">
    <property type="entry name" value="Zinc/RING finger domain, C3HC4 (zinc finger)"/>
    <property type="match status" value="1"/>
</dbReference>
<dbReference type="Proteomes" id="UP000002051">
    <property type="component" value="Chromosome 3"/>
</dbReference>
<organism evidence="6 8">
    <name type="scientific">Medicago truncatula</name>
    <name type="common">Barrel medic</name>
    <name type="synonym">Medicago tribuloides</name>
    <dbReference type="NCBI Taxonomy" id="3880"/>
    <lineage>
        <taxon>Eukaryota</taxon>
        <taxon>Viridiplantae</taxon>
        <taxon>Streptophyta</taxon>
        <taxon>Embryophyta</taxon>
        <taxon>Tracheophyta</taxon>
        <taxon>Spermatophyta</taxon>
        <taxon>Magnoliopsida</taxon>
        <taxon>eudicotyledons</taxon>
        <taxon>Gunneridae</taxon>
        <taxon>Pentapetalae</taxon>
        <taxon>rosids</taxon>
        <taxon>fabids</taxon>
        <taxon>Fabales</taxon>
        <taxon>Fabaceae</taxon>
        <taxon>Papilionoideae</taxon>
        <taxon>50 kb inversion clade</taxon>
        <taxon>NPAAA clade</taxon>
        <taxon>Hologalegina</taxon>
        <taxon>IRL clade</taxon>
        <taxon>Trifolieae</taxon>
        <taxon>Medicago</taxon>
    </lineage>
</organism>
<reference evidence="7" key="3">
    <citation type="submission" date="2015-04" db="UniProtKB">
        <authorList>
            <consortium name="EnsemblPlants"/>
        </authorList>
    </citation>
    <scope>IDENTIFICATION</scope>
    <source>
        <strain evidence="7">cv. Jemalong A17</strain>
    </source>
</reference>
<evidence type="ECO:0000259" key="5">
    <source>
        <dbReference type="PROSITE" id="PS50089"/>
    </source>
</evidence>
<dbReference type="AlphaFoldDB" id="G7J0Z3"/>
<evidence type="ECO:0000313" key="8">
    <source>
        <dbReference type="Proteomes" id="UP000002051"/>
    </source>
</evidence>
<feature type="domain" description="RING-type" evidence="5">
    <location>
        <begin position="25"/>
        <end position="62"/>
    </location>
</feature>
<proteinExistence type="predicted"/>
<keyword evidence="3" id="KW-0862">Zinc</keyword>
<evidence type="ECO:0000313" key="7">
    <source>
        <dbReference type="EnsemblPlants" id="AES69821"/>
    </source>
</evidence>
<dbReference type="eggNOG" id="KOG1812">
    <property type="taxonomic scope" value="Eukaryota"/>
</dbReference>
<keyword evidence="1" id="KW-0479">Metal-binding</keyword>
<dbReference type="EMBL" id="CM001219">
    <property type="protein sequence ID" value="AES69821.1"/>
    <property type="molecule type" value="Genomic_DNA"/>
</dbReference>
<dbReference type="STRING" id="3880.G7J0Z3"/>
<reference evidence="6 8" key="2">
    <citation type="journal article" date="2014" name="BMC Genomics">
        <title>An improved genome release (version Mt4.0) for the model legume Medicago truncatula.</title>
        <authorList>
            <person name="Tang H."/>
            <person name="Krishnakumar V."/>
            <person name="Bidwell S."/>
            <person name="Rosen B."/>
            <person name="Chan A."/>
            <person name="Zhou S."/>
            <person name="Gentzbittel L."/>
            <person name="Childs K.L."/>
            <person name="Yandell M."/>
            <person name="Gundlach H."/>
            <person name="Mayer K.F."/>
            <person name="Schwartz D.C."/>
            <person name="Town C.D."/>
        </authorList>
    </citation>
    <scope>GENOME REANNOTATION</scope>
    <source>
        <strain evidence="7 8">cv. Jemalong A17</strain>
    </source>
</reference>
<evidence type="ECO:0000313" key="6">
    <source>
        <dbReference type="EMBL" id="AES69821.1"/>
    </source>
</evidence>
<reference evidence="6 8" key="1">
    <citation type="journal article" date="2011" name="Nature">
        <title>The Medicago genome provides insight into the evolution of rhizobial symbioses.</title>
        <authorList>
            <person name="Young N.D."/>
            <person name="Debelle F."/>
            <person name="Oldroyd G.E."/>
            <person name="Geurts R."/>
            <person name="Cannon S.B."/>
            <person name="Udvardi M.K."/>
            <person name="Benedito V.A."/>
            <person name="Mayer K.F."/>
            <person name="Gouzy J."/>
            <person name="Schoof H."/>
            <person name="Van de Peer Y."/>
            <person name="Proost S."/>
            <person name="Cook D.R."/>
            <person name="Meyers B.C."/>
            <person name="Spannagl M."/>
            <person name="Cheung F."/>
            <person name="De Mita S."/>
            <person name="Krishnakumar V."/>
            <person name="Gundlach H."/>
            <person name="Zhou S."/>
            <person name="Mudge J."/>
            <person name="Bharti A.K."/>
            <person name="Murray J.D."/>
            <person name="Naoumkina M.A."/>
            <person name="Rosen B."/>
            <person name="Silverstein K.A."/>
            <person name="Tang H."/>
            <person name="Rombauts S."/>
            <person name="Zhao P.X."/>
            <person name="Zhou P."/>
            <person name="Barbe V."/>
            <person name="Bardou P."/>
            <person name="Bechner M."/>
            <person name="Bellec A."/>
            <person name="Berger A."/>
            <person name="Berges H."/>
            <person name="Bidwell S."/>
            <person name="Bisseling T."/>
            <person name="Choisne N."/>
            <person name="Couloux A."/>
            <person name="Denny R."/>
            <person name="Deshpande S."/>
            <person name="Dai X."/>
            <person name="Doyle J.J."/>
            <person name="Dudez A.M."/>
            <person name="Farmer A.D."/>
            <person name="Fouteau S."/>
            <person name="Franken C."/>
            <person name="Gibelin C."/>
            <person name="Gish J."/>
            <person name="Goldstein S."/>
            <person name="Gonzalez A.J."/>
            <person name="Green P.J."/>
            <person name="Hallab A."/>
            <person name="Hartog M."/>
            <person name="Hua A."/>
            <person name="Humphray S.J."/>
            <person name="Jeong D.H."/>
            <person name="Jing Y."/>
            <person name="Jocker A."/>
            <person name="Kenton S.M."/>
            <person name="Kim D.J."/>
            <person name="Klee K."/>
            <person name="Lai H."/>
            <person name="Lang C."/>
            <person name="Lin S."/>
            <person name="Macmil S.L."/>
            <person name="Magdelenat G."/>
            <person name="Matthews L."/>
            <person name="McCorrison J."/>
            <person name="Monaghan E.L."/>
            <person name="Mun J.H."/>
            <person name="Najar F.Z."/>
            <person name="Nicholson C."/>
            <person name="Noirot C."/>
            <person name="O'Bleness M."/>
            <person name="Paule C.R."/>
            <person name="Poulain J."/>
            <person name="Prion F."/>
            <person name="Qin B."/>
            <person name="Qu C."/>
            <person name="Retzel E.F."/>
            <person name="Riddle C."/>
            <person name="Sallet E."/>
            <person name="Samain S."/>
            <person name="Samson N."/>
            <person name="Sanders I."/>
            <person name="Saurat O."/>
            <person name="Scarpelli C."/>
            <person name="Schiex T."/>
            <person name="Segurens B."/>
            <person name="Severin A.J."/>
            <person name="Sherrier D.J."/>
            <person name="Shi R."/>
            <person name="Sims S."/>
            <person name="Singer S.R."/>
            <person name="Sinharoy S."/>
            <person name="Sterck L."/>
            <person name="Viollet A."/>
            <person name="Wang B.B."/>
            <person name="Wang K."/>
            <person name="Wang M."/>
            <person name="Wang X."/>
            <person name="Warfsmann J."/>
            <person name="Weissenbach J."/>
            <person name="White D.D."/>
            <person name="White J.D."/>
            <person name="Wiley G.B."/>
            <person name="Wincker P."/>
            <person name="Xing Y."/>
            <person name="Yang L."/>
            <person name="Yao Z."/>
            <person name="Ying F."/>
            <person name="Zhai J."/>
            <person name="Zhou L."/>
            <person name="Zuber A."/>
            <person name="Denarie J."/>
            <person name="Dixon R.A."/>
            <person name="May G.D."/>
            <person name="Schwartz D.C."/>
            <person name="Rogers J."/>
            <person name="Quetier F."/>
            <person name="Town C.D."/>
            <person name="Roe B.A."/>
        </authorList>
    </citation>
    <scope>NUCLEOTIDE SEQUENCE [LARGE SCALE GENOMIC DNA]</scope>
    <source>
        <strain evidence="6">A17</strain>
        <strain evidence="7 8">cv. Jemalong A17</strain>
    </source>
</reference>
<dbReference type="PROSITE" id="PS50089">
    <property type="entry name" value="ZF_RING_2"/>
    <property type="match status" value="1"/>
</dbReference>
<dbReference type="GO" id="GO:0008270">
    <property type="term" value="F:zinc ion binding"/>
    <property type="evidence" value="ECO:0007669"/>
    <property type="project" value="UniProtKB-KW"/>
</dbReference>
<protein>
    <submittedName>
        <fullName evidence="6">Zinc finger protein, putative</fullName>
    </submittedName>
</protein>
<dbReference type="InterPro" id="IPR017907">
    <property type="entry name" value="Znf_RING_CS"/>
</dbReference>
<keyword evidence="8" id="KW-1185">Reference proteome</keyword>
<name>G7J0Z3_MEDTR</name>
<evidence type="ECO:0000256" key="2">
    <source>
        <dbReference type="ARBA" id="ARBA00022771"/>
    </source>
</evidence>
<dbReference type="InterPro" id="IPR001841">
    <property type="entry name" value="Znf_RING"/>
</dbReference>
<gene>
    <name evidence="6" type="ordered locus">MTR_3g035570</name>
</gene>